<evidence type="ECO:0000256" key="4">
    <source>
        <dbReference type="ARBA" id="ARBA00022857"/>
    </source>
</evidence>
<dbReference type="Gene3D" id="3.40.50.720">
    <property type="entry name" value="NAD(P)-binding Rossmann-like Domain"/>
    <property type="match status" value="1"/>
</dbReference>
<feature type="domain" description="1-deoxy-D-xylulose 5-phosphate reductoisomerase N-terminal" evidence="10">
    <location>
        <begin position="9"/>
        <end position="137"/>
    </location>
</feature>
<feature type="domain" description="1-deoxy-D-xylulose 5-phosphate reductoisomerase C-terminal" evidence="11">
    <location>
        <begin position="151"/>
        <end position="239"/>
    </location>
</feature>
<proteinExistence type="inferred from homology"/>
<feature type="domain" description="DXP reductoisomerase C-terminal" evidence="12">
    <location>
        <begin position="271"/>
        <end position="388"/>
    </location>
</feature>
<dbReference type="AlphaFoldDB" id="A0A074V706"/>
<organism evidence="13 14">
    <name type="scientific">Snodgrassella alvi SCGC AB-598-J21</name>
    <dbReference type="NCBI Taxonomy" id="1385367"/>
    <lineage>
        <taxon>Bacteria</taxon>
        <taxon>Pseudomonadati</taxon>
        <taxon>Pseudomonadota</taxon>
        <taxon>Betaproteobacteria</taxon>
        <taxon>Neisseriales</taxon>
        <taxon>Neisseriaceae</taxon>
        <taxon>Snodgrassella</taxon>
    </lineage>
</organism>
<evidence type="ECO:0000256" key="7">
    <source>
        <dbReference type="ARBA" id="ARBA00023229"/>
    </source>
</evidence>
<feature type="binding site" evidence="9">
    <location>
        <position position="215"/>
    </location>
    <ligand>
        <name>NADPH</name>
        <dbReference type="ChEBI" id="CHEBI:57783"/>
    </ligand>
</feature>
<dbReference type="EMBL" id="AVQL01000431">
    <property type="protein sequence ID" value="KEQ01228.1"/>
    <property type="molecule type" value="Genomic_DNA"/>
</dbReference>
<dbReference type="GO" id="GO:0070402">
    <property type="term" value="F:NADPH binding"/>
    <property type="evidence" value="ECO:0007669"/>
    <property type="project" value="InterPro"/>
</dbReference>
<dbReference type="PANTHER" id="PTHR30525">
    <property type="entry name" value="1-DEOXY-D-XYLULOSE 5-PHOSPHATE REDUCTOISOMERASE"/>
    <property type="match status" value="1"/>
</dbReference>
<feature type="binding site" evidence="9">
    <location>
        <position position="231"/>
    </location>
    <ligand>
        <name>1-deoxy-D-xylulose 5-phosphate</name>
        <dbReference type="ChEBI" id="CHEBI:57792"/>
    </ligand>
</feature>
<evidence type="ECO:0000256" key="8">
    <source>
        <dbReference type="ARBA" id="ARBA00048543"/>
    </source>
</evidence>
<dbReference type="SUPFAM" id="SSF69055">
    <property type="entry name" value="1-deoxy-D-xylulose-5-phosphate reductoisomerase, C-terminal domain"/>
    <property type="match status" value="1"/>
</dbReference>
<feature type="binding site" evidence="9">
    <location>
        <position position="17"/>
    </location>
    <ligand>
        <name>NADPH</name>
        <dbReference type="ChEBI" id="CHEBI:57783"/>
    </ligand>
</feature>
<evidence type="ECO:0000259" key="11">
    <source>
        <dbReference type="Pfam" id="PF08436"/>
    </source>
</evidence>
<dbReference type="GO" id="GO:0051484">
    <property type="term" value="P:isopentenyl diphosphate biosynthetic process, methylerythritol 4-phosphate pathway involved in terpenoid biosynthetic process"/>
    <property type="evidence" value="ECO:0007669"/>
    <property type="project" value="TreeGrafter"/>
</dbReference>
<dbReference type="NCBIfam" id="NF003938">
    <property type="entry name" value="PRK05447.1-1"/>
    <property type="match status" value="1"/>
</dbReference>
<comment type="pathway">
    <text evidence="1 9">Isoprenoid biosynthesis; isopentenyl diphosphate biosynthesis via DXP pathway; isopentenyl diphosphate from 1-deoxy-D-xylulose 5-phosphate: step 1/6.</text>
</comment>
<sequence length="400" mass="42953">MSGYNPTSITILGATGSIGQSTLDVIGRHPERFSVFALTAHQKIDRLTELCIRYHPVYAVVATAAQADVLRVQLQTAAVTTEVLFGEQALCDVAQDSETDAVMAAIVGAAGLRPTLAAAKAGKTIYLANKETLVVAGALFMQTVQQYGARLLPVDSEHNAIFQALPDNYQGNLEQAGVASLVLTASGGPFLHTALADFAAITTEAAIRHPNWQMGRKISVDSASMMNKGLELIEAHWLFNAAAEQLEVIIHPQSVIHSMVRYRDGSVLAQMGKPDMRIPIAHCLGLPDRIDSGVEQLDFTSLSGLHFLAPDFERFPCLKLAYDVLHSNHPASSCVLNAANEIAVAAFLDRNIQFVDIASVVDNCLQYFSGQTASSIEELLQLDTRVRSVASAWIAGRSAG</sequence>
<keyword evidence="5 9" id="KW-0560">Oxidoreductase</keyword>
<comment type="caution">
    <text evidence="13">The sequence shown here is derived from an EMBL/GenBank/DDBJ whole genome shotgun (WGS) entry which is preliminary data.</text>
</comment>
<feature type="binding site" evidence="9">
    <location>
        <position position="16"/>
    </location>
    <ligand>
        <name>NADPH</name>
        <dbReference type="ChEBI" id="CHEBI:57783"/>
    </ligand>
</feature>
<dbReference type="InterPro" id="IPR036169">
    <property type="entry name" value="DXPR_C_sf"/>
</dbReference>
<dbReference type="InterPro" id="IPR003821">
    <property type="entry name" value="DXP_reductoisomerase"/>
</dbReference>
<evidence type="ECO:0000256" key="6">
    <source>
        <dbReference type="ARBA" id="ARBA00023211"/>
    </source>
</evidence>
<feature type="binding site" evidence="9">
    <location>
        <position position="130"/>
    </location>
    <ligand>
        <name>1-deoxy-D-xylulose 5-phosphate</name>
        <dbReference type="ChEBI" id="CHEBI:57792"/>
    </ligand>
</feature>
<evidence type="ECO:0000256" key="3">
    <source>
        <dbReference type="ARBA" id="ARBA00022723"/>
    </source>
</evidence>
<dbReference type="Proteomes" id="UP000027644">
    <property type="component" value="Unassembled WGS sequence"/>
</dbReference>
<dbReference type="GO" id="GO:0016853">
    <property type="term" value="F:isomerase activity"/>
    <property type="evidence" value="ECO:0007669"/>
    <property type="project" value="UniProtKB-KW"/>
</dbReference>
<comment type="catalytic activity">
    <reaction evidence="8">
        <text>2-C-methyl-D-erythritol 4-phosphate + NADP(+) = 1-deoxy-D-xylulose 5-phosphate + NADPH + H(+)</text>
        <dbReference type="Rhea" id="RHEA:13717"/>
        <dbReference type="ChEBI" id="CHEBI:15378"/>
        <dbReference type="ChEBI" id="CHEBI:57783"/>
        <dbReference type="ChEBI" id="CHEBI:57792"/>
        <dbReference type="ChEBI" id="CHEBI:58262"/>
        <dbReference type="ChEBI" id="CHEBI:58349"/>
        <dbReference type="EC" id="1.1.1.267"/>
    </reaction>
    <physiologicalReaction direction="right-to-left" evidence="8">
        <dbReference type="Rhea" id="RHEA:13719"/>
    </physiologicalReaction>
</comment>
<dbReference type="Pfam" id="PF08436">
    <property type="entry name" value="DXP_redisom_C"/>
    <property type="match status" value="1"/>
</dbReference>
<comment type="similarity">
    <text evidence="2 9">Belongs to the DXR family.</text>
</comment>
<comment type="function">
    <text evidence="9">Catalyzes the NADPH-dependent rearrangement and reduction of 1-deoxy-D-xylulose-5-phosphate (DXP) to 2-C-methyl-D-erythritol 4-phosphate (MEP).</text>
</comment>
<feature type="binding site" evidence="9">
    <location>
        <position position="15"/>
    </location>
    <ligand>
        <name>NADPH</name>
        <dbReference type="ChEBI" id="CHEBI:57783"/>
    </ligand>
</feature>
<evidence type="ECO:0000256" key="5">
    <source>
        <dbReference type="ARBA" id="ARBA00023002"/>
    </source>
</evidence>
<dbReference type="SUPFAM" id="SSF55347">
    <property type="entry name" value="Glyceraldehyde-3-phosphate dehydrogenase-like, C-terminal domain"/>
    <property type="match status" value="1"/>
</dbReference>
<feature type="binding site" evidence="9">
    <location>
        <position position="129"/>
    </location>
    <ligand>
        <name>NADPH</name>
        <dbReference type="ChEBI" id="CHEBI:57783"/>
    </ligand>
</feature>
<keyword evidence="13" id="KW-0413">Isomerase</keyword>
<dbReference type="Pfam" id="PF02670">
    <property type="entry name" value="DXP_reductoisom"/>
    <property type="match status" value="1"/>
</dbReference>
<dbReference type="HAMAP" id="MF_00183">
    <property type="entry name" value="DXP_reductoisom"/>
    <property type="match status" value="1"/>
</dbReference>
<keyword evidence="7 9" id="KW-0414">Isoprene biosynthesis</keyword>
<feature type="binding site" evidence="9">
    <location>
        <position position="231"/>
    </location>
    <ligand>
        <name>Mn(2+)</name>
        <dbReference type="ChEBI" id="CHEBI:29035"/>
    </ligand>
</feature>
<name>A0A074V706_9NEIS</name>
<protein>
    <recommendedName>
        <fullName evidence="9">1-deoxy-D-xylulose 5-phosphate reductoisomerase</fullName>
        <shortName evidence="9">DXP reductoisomerase</shortName>
        <ecNumber evidence="9">1.1.1.267</ecNumber>
    </recommendedName>
    <alternativeName>
        <fullName evidence="9">1-deoxyxylulose-5-phosphate reductoisomerase</fullName>
    </alternativeName>
    <alternativeName>
        <fullName evidence="9">2-C-methyl-D-erythritol 4-phosphate synthase</fullName>
    </alternativeName>
</protein>
<dbReference type="SUPFAM" id="SSF51735">
    <property type="entry name" value="NAD(P)-binding Rossmann-fold domains"/>
    <property type="match status" value="1"/>
</dbReference>
<dbReference type="PIRSF" id="PIRSF006205">
    <property type="entry name" value="Dxp_reductismrs"/>
    <property type="match status" value="1"/>
</dbReference>
<feature type="binding site" evidence="9">
    <location>
        <position position="157"/>
    </location>
    <ligand>
        <name>Mn(2+)</name>
        <dbReference type="ChEBI" id="CHEBI:29035"/>
    </ligand>
</feature>
<dbReference type="InterPro" id="IPR013512">
    <property type="entry name" value="DXP_reductoisomerase_N"/>
</dbReference>
<evidence type="ECO:0000259" key="10">
    <source>
        <dbReference type="Pfam" id="PF02670"/>
    </source>
</evidence>
<feature type="binding site" evidence="9">
    <location>
        <position position="227"/>
    </location>
    <ligand>
        <name>1-deoxy-D-xylulose 5-phosphate</name>
        <dbReference type="ChEBI" id="CHEBI:57792"/>
    </ligand>
</feature>
<dbReference type="Gene3D" id="1.10.1740.10">
    <property type="match status" value="1"/>
</dbReference>
<feature type="binding site" evidence="9">
    <location>
        <position position="157"/>
    </location>
    <ligand>
        <name>1-deoxy-D-xylulose 5-phosphate</name>
        <dbReference type="ChEBI" id="CHEBI:57792"/>
    </ligand>
</feature>
<dbReference type="GO" id="GO:0030145">
    <property type="term" value="F:manganese ion binding"/>
    <property type="evidence" value="ECO:0007669"/>
    <property type="project" value="TreeGrafter"/>
</dbReference>
<feature type="binding site" evidence="9">
    <location>
        <position position="228"/>
    </location>
    <ligand>
        <name>1-deoxy-D-xylulose 5-phosphate</name>
        <dbReference type="ChEBI" id="CHEBI:57792"/>
    </ligand>
</feature>
<feature type="binding site" evidence="9">
    <location>
        <position position="209"/>
    </location>
    <ligand>
        <name>1-deoxy-D-xylulose 5-phosphate</name>
        <dbReference type="ChEBI" id="CHEBI:57792"/>
    </ligand>
</feature>
<keyword evidence="6 9" id="KW-0464">Manganese</keyword>
<dbReference type="PANTHER" id="PTHR30525:SF0">
    <property type="entry name" value="1-DEOXY-D-XYLULOSE 5-PHOSPHATE REDUCTOISOMERASE, CHLOROPLASTIC"/>
    <property type="match status" value="1"/>
</dbReference>
<evidence type="ECO:0000256" key="1">
    <source>
        <dbReference type="ARBA" id="ARBA00005094"/>
    </source>
</evidence>
<dbReference type="UniPathway" id="UPA00056">
    <property type="reaction ID" value="UER00092"/>
</dbReference>
<evidence type="ECO:0000313" key="13">
    <source>
        <dbReference type="EMBL" id="KEQ01228.1"/>
    </source>
</evidence>
<dbReference type="Pfam" id="PF13288">
    <property type="entry name" value="DXPR_C"/>
    <property type="match status" value="1"/>
</dbReference>
<keyword evidence="3 9" id="KW-0479">Metal-binding</keyword>
<evidence type="ECO:0000256" key="2">
    <source>
        <dbReference type="ARBA" id="ARBA00006825"/>
    </source>
</evidence>
<dbReference type="EC" id="1.1.1.267" evidence="9"/>
<dbReference type="NCBIfam" id="NF009114">
    <property type="entry name" value="PRK12464.1"/>
    <property type="match status" value="1"/>
</dbReference>
<feature type="binding site" evidence="9">
    <location>
        <position position="186"/>
    </location>
    <ligand>
        <name>1-deoxy-D-xylulose 5-phosphate</name>
        <dbReference type="ChEBI" id="CHEBI:57792"/>
    </ligand>
</feature>
<comment type="cofactor">
    <cofactor evidence="9">
        <name>Mg(2+)</name>
        <dbReference type="ChEBI" id="CHEBI:18420"/>
    </cofactor>
    <cofactor evidence="9">
        <name>Mn(2+)</name>
        <dbReference type="ChEBI" id="CHEBI:29035"/>
    </cofactor>
</comment>
<reference evidence="13 14" key="1">
    <citation type="journal article" date="2014" name="PLoS Genet.">
        <title>Hidden diversity in honey bee gut symbionts detected by single-cell genomics.</title>
        <authorList>
            <person name="Engel P."/>
            <person name="Stepanauskas R."/>
            <person name="Moran N."/>
        </authorList>
    </citation>
    <scope>NUCLEOTIDE SEQUENCE [LARGE SCALE GENOMIC DNA]</scope>
    <source>
        <strain evidence="13 14">SCGC AB-598-J21</strain>
    </source>
</reference>
<dbReference type="NCBIfam" id="TIGR00243">
    <property type="entry name" value="Dxr"/>
    <property type="match status" value="1"/>
</dbReference>
<gene>
    <name evidence="9" type="primary">dxr</name>
    <name evidence="13" type="ORF">SASC598J21_010030</name>
</gene>
<accession>A0A074V706</accession>
<feature type="binding site" evidence="9">
    <location>
        <position position="18"/>
    </location>
    <ligand>
        <name>NADPH</name>
        <dbReference type="ChEBI" id="CHEBI:57783"/>
    </ligand>
</feature>
<evidence type="ECO:0000313" key="14">
    <source>
        <dbReference type="Proteomes" id="UP000027644"/>
    </source>
</evidence>
<feature type="binding site" evidence="9">
    <location>
        <position position="222"/>
    </location>
    <ligand>
        <name>1-deoxy-D-xylulose 5-phosphate</name>
        <dbReference type="ChEBI" id="CHEBI:57792"/>
    </ligand>
</feature>
<feature type="binding site" evidence="9">
    <location>
        <position position="156"/>
    </location>
    <ligand>
        <name>1-deoxy-D-xylulose 5-phosphate</name>
        <dbReference type="ChEBI" id="CHEBI:57792"/>
    </ligand>
</feature>
<dbReference type="InterPro" id="IPR013644">
    <property type="entry name" value="DXP_reductoisomerase_C"/>
</dbReference>
<dbReference type="FunFam" id="3.40.50.720:FF:000045">
    <property type="entry name" value="1-deoxy-D-xylulose 5-phosphate reductoisomerase"/>
    <property type="match status" value="1"/>
</dbReference>
<feature type="binding site" evidence="9">
    <location>
        <position position="155"/>
    </location>
    <ligand>
        <name>Mn(2+)</name>
        <dbReference type="ChEBI" id="CHEBI:29035"/>
    </ligand>
</feature>
<dbReference type="GO" id="GO:0030604">
    <property type="term" value="F:1-deoxy-D-xylulose-5-phosphate reductoisomerase activity"/>
    <property type="evidence" value="ECO:0007669"/>
    <property type="project" value="UniProtKB-UniRule"/>
</dbReference>
<keyword evidence="9" id="KW-0460">Magnesium</keyword>
<dbReference type="InterPro" id="IPR026877">
    <property type="entry name" value="DXPR_C"/>
</dbReference>
<keyword evidence="4 9" id="KW-0521">NADP</keyword>
<evidence type="ECO:0000259" key="12">
    <source>
        <dbReference type="Pfam" id="PF13288"/>
    </source>
</evidence>
<feature type="binding site" evidence="9">
    <location>
        <position position="131"/>
    </location>
    <ligand>
        <name>NADPH</name>
        <dbReference type="ChEBI" id="CHEBI:57783"/>
    </ligand>
</feature>
<dbReference type="InterPro" id="IPR036291">
    <property type="entry name" value="NAD(P)-bd_dom_sf"/>
</dbReference>
<evidence type="ECO:0000256" key="9">
    <source>
        <dbReference type="HAMAP-Rule" id="MF_00183"/>
    </source>
</evidence>
<comment type="caution">
    <text evidence="9">Lacks conserved residue(s) required for the propagation of feature annotation.</text>
</comment>